<keyword evidence="7 11" id="KW-0444">Lipid biosynthesis</keyword>
<evidence type="ECO:0000256" key="1">
    <source>
        <dbReference type="ARBA" id="ARBA00001141"/>
    </source>
</evidence>
<dbReference type="GO" id="GO:0003841">
    <property type="term" value="F:1-acylglycerol-3-phosphate O-acyltransferase activity"/>
    <property type="evidence" value="ECO:0007669"/>
    <property type="project" value="UniProtKB-UniRule"/>
</dbReference>
<evidence type="ECO:0000256" key="6">
    <source>
        <dbReference type="ARBA" id="ARBA00016139"/>
    </source>
</evidence>
<dbReference type="CDD" id="cd07989">
    <property type="entry name" value="LPLAT_AGPAT-like"/>
    <property type="match status" value="1"/>
</dbReference>
<dbReference type="PANTHER" id="PTHR10434:SF64">
    <property type="entry name" value="1-ACYL-SN-GLYCEROL-3-PHOSPHATE ACYLTRANSFERASE-RELATED"/>
    <property type="match status" value="1"/>
</dbReference>
<feature type="transmembrane region" description="Helical" evidence="12">
    <location>
        <begin position="10"/>
        <end position="27"/>
    </location>
</feature>
<keyword evidence="15" id="KW-1185">Reference proteome</keyword>
<evidence type="ECO:0000259" key="13">
    <source>
        <dbReference type="SMART" id="SM00563"/>
    </source>
</evidence>
<comment type="domain">
    <text evidence="11">The HXXXXD motif is essential for acyltransferase activity and may constitute the binding site for the phosphate moiety of the glycerol-3-phosphate.</text>
</comment>
<gene>
    <name evidence="14" type="ORF">EHQ58_04775</name>
</gene>
<evidence type="ECO:0000256" key="2">
    <source>
        <dbReference type="ARBA" id="ARBA00004728"/>
    </source>
</evidence>
<dbReference type="GO" id="GO:0016020">
    <property type="term" value="C:membrane"/>
    <property type="evidence" value="ECO:0007669"/>
    <property type="project" value="InterPro"/>
</dbReference>
<dbReference type="AlphaFoldDB" id="A0A4R9KAU9"/>
<feature type="domain" description="Phospholipid/glycerol acyltransferase" evidence="13">
    <location>
        <begin position="72"/>
        <end position="186"/>
    </location>
</feature>
<evidence type="ECO:0000256" key="9">
    <source>
        <dbReference type="ARBA" id="ARBA00023098"/>
    </source>
</evidence>
<dbReference type="InterPro" id="IPR002123">
    <property type="entry name" value="Plipid/glycerol_acylTrfase"/>
</dbReference>
<evidence type="ECO:0000256" key="5">
    <source>
        <dbReference type="ARBA" id="ARBA00013211"/>
    </source>
</evidence>
<comment type="catalytic activity">
    <reaction evidence="1 11">
        <text>a 1-acyl-sn-glycero-3-phosphate + an acyl-CoA = a 1,2-diacyl-sn-glycero-3-phosphate + CoA</text>
        <dbReference type="Rhea" id="RHEA:19709"/>
        <dbReference type="ChEBI" id="CHEBI:57287"/>
        <dbReference type="ChEBI" id="CHEBI:57970"/>
        <dbReference type="ChEBI" id="CHEBI:58342"/>
        <dbReference type="ChEBI" id="CHEBI:58608"/>
        <dbReference type="EC" id="2.3.1.51"/>
    </reaction>
</comment>
<keyword evidence="9 11" id="KW-0443">Lipid metabolism</keyword>
<dbReference type="PANTHER" id="PTHR10434">
    <property type="entry name" value="1-ACYL-SN-GLYCEROL-3-PHOSPHATE ACYLTRANSFERASE"/>
    <property type="match status" value="1"/>
</dbReference>
<comment type="pathway">
    <text evidence="2">Phospholipid metabolism; CDP-diacylglycerol biosynthesis; CDP-diacylglycerol from sn-glycerol 3-phosphate: step 2/3.</text>
</comment>
<keyword evidence="12" id="KW-1133">Transmembrane helix</keyword>
<keyword evidence="11" id="KW-1208">Phospholipid metabolism</keyword>
<comment type="pathway">
    <text evidence="3">Lipid metabolism.</text>
</comment>
<evidence type="ECO:0000256" key="10">
    <source>
        <dbReference type="ARBA" id="ARBA00023315"/>
    </source>
</evidence>
<evidence type="ECO:0000256" key="8">
    <source>
        <dbReference type="ARBA" id="ARBA00022679"/>
    </source>
</evidence>
<reference evidence="14" key="1">
    <citation type="journal article" date="2019" name="PLoS Negl. Trop. Dis.">
        <title>Revisiting the worldwide diversity of Leptospira species in the environment.</title>
        <authorList>
            <person name="Vincent A.T."/>
            <person name="Schiettekatte O."/>
            <person name="Bourhy P."/>
            <person name="Veyrier F.J."/>
            <person name="Picardeau M."/>
        </authorList>
    </citation>
    <scope>NUCLEOTIDE SEQUENCE [LARGE SCALE GENOMIC DNA]</scope>
    <source>
        <strain evidence="14">201702476</strain>
    </source>
</reference>
<comment type="similarity">
    <text evidence="4 11">Belongs to the 1-acyl-sn-glycerol-3-phosphate acyltransferase family.</text>
</comment>
<dbReference type="SUPFAM" id="SSF69593">
    <property type="entry name" value="Glycerol-3-phosphate (1)-acyltransferase"/>
    <property type="match status" value="1"/>
</dbReference>
<dbReference type="GO" id="GO:0006654">
    <property type="term" value="P:phosphatidic acid biosynthetic process"/>
    <property type="evidence" value="ECO:0007669"/>
    <property type="project" value="TreeGrafter"/>
</dbReference>
<keyword evidence="12" id="KW-0472">Membrane</keyword>
<dbReference type="Proteomes" id="UP000297693">
    <property type="component" value="Unassembled WGS sequence"/>
</dbReference>
<evidence type="ECO:0000313" key="15">
    <source>
        <dbReference type="Proteomes" id="UP000297693"/>
    </source>
</evidence>
<sequence length="243" mass="27643">MHCIVKRGNFLIRFIWTYFVTFFYLLTLKSKLTDDFFANATYGTRIGEKAVAAAGYRVKVIGLENLPGENGILYVANHQSFFDIFASLFIIKRQLGFIAKKQLKNFFYVGHYVEKLGGVLIDRDDIRSQVEVLTLLTKNVKAGYNAFIFPEGTRSPDGTLSEFKGGSFKIALKSKCKIVPITFFNNYEVVKNRGDKVIKVKIDPAISYPDYEKMNTAELSQFIQGKIQRNLDHGFDEKVAKSI</sequence>
<evidence type="ECO:0000256" key="11">
    <source>
        <dbReference type="RuleBase" id="RU361267"/>
    </source>
</evidence>
<dbReference type="Pfam" id="PF01553">
    <property type="entry name" value="Acyltransferase"/>
    <property type="match status" value="1"/>
</dbReference>
<evidence type="ECO:0000256" key="3">
    <source>
        <dbReference type="ARBA" id="ARBA00005189"/>
    </source>
</evidence>
<evidence type="ECO:0000256" key="4">
    <source>
        <dbReference type="ARBA" id="ARBA00008655"/>
    </source>
</evidence>
<evidence type="ECO:0000256" key="12">
    <source>
        <dbReference type="SAM" id="Phobius"/>
    </source>
</evidence>
<dbReference type="InterPro" id="IPR004552">
    <property type="entry name" value="AGP_acyltrans"/>
</dbReference>
<dbReference type="EC" id="2.3.1.51" evidence="5 11"/>
<keyword evidence="12" id="KW-0812">Transmembrane</keyword>
<comment type="caution">
    <text evidence="14">The sequence shown here is derived from an EMBL/GenBank/DDBJ whole genome shotgun (WGS) entry which is preliminary data.</text>
</comment>
<keyword evidence="8 11" id="KW-0808">Transferase</keyword>
<protein>
    <recommendedName>
        <fullName evidence="6 11">1-acyl-sn-glycerol-3-phosphate acyltransferase</fullName>
        <ecNumber evidence="5 11">2.3.1.51</ecNumber>
    </recommendedName>
</protein>
<dbReference type="EMBL" id="RQGD01000014">
    <property type="protein sequence ID" value="TGL61923.1"/>
    <property type="molecule type" value="Genomic_DNA"/>
</dbReference>
<accession>A0A4R9KAU9</accession>
<evidence type="ECO:0000313" key="14">
    <source>
        <dbReference type="EMBL" id="TGL61923.1"/>
    </source>
</evidence>
<dbReference type="NCBIfam" id="TIGR00530">
    <property type="entry name" value="AGP_acyltrn"/>
    <property type="match status" value="1"/>
</dbReference>
<dbReference type="SMART" id="SM00563">
    <property type="entry name" value="PlsC"/>
    <property type="match status" value="1"/>
</dbReference>
<organism evidence="14 15">
    <name type="scientific">Leptospira ognonensis</name>
    <dbReference type="NCBI Taxonomy" id="2484945"/>
    <lineage>
        <taxon>Bacteria</taxon>
        <taxon>Pseudomonadati</taxon>
        <taxon>Spirochaetota</taxon>
        <taxon>Spirochaetia</taxon>
        <taxon>Leptospirales</taxon>
        <taxon>Leptospiraceae</taxon>
        <taxon>Leptospira</taxon>
    </lineage>
</organism>
<dbReference type="OrthoDB" id="9803035at2"/>
<keyword evidence="11" id="KW-0594">Phospholipid biosynthesis</keyword>
<proteinExistence type="inferred from homology"/>
<evidence type="ECO:0000256" key="7">
    <source>
        <dbReference type="ARBA" id="ARBA00022516"/>
    </source>
</evidence>
<name>A0A4R9KAU9_9LEPT</name>
<keyword evidence="10 11" id="KW-0012">Acyltransferase</keyword>